<name>A0ABQ4JI08_9ACTN</name>
<organism evidence="10 11">
    <name type="scientific">Micromonospora qiuiae</name>
    <dbReference type="NCBI Taxonomy" id="502268"/>
    <lineage>
        <taxon>Bacteria</taxon>
        <taxon>Bacillati</taxon>
        <taxon>Actinomycetota</taxon>
        <taxon>Actinomycetes</taxon>
        <taxon>Micromonosporales</taxon>
        <taxon>Micromonosporaceae</taxon>
        <taxon>Micromonospora</taxon>
    </lineage>
</organism>
<sequence length="572" mass="59465">MTITAPGPGPVHAGPGPRPVQPDRLLWRAVRSAGWWTPALATVSLAGVAAQLTLPAALGQAVDAAVGGTTDSARRWLAVVVGLVLLLVGTDAVRDYGTGAAGARSVADLRHTLIRHLLALDPRTAARHPVGDLAGRLVGQVTDAGQAASTLVLAGTVLLPPLGSLIALTLIDPWLGLTFVVGLLLLGVLLRGFVTDASAAVAGYQRAQGRLAGLLVEALTGARTIAAAGTADRETDRILTPVKELHRYGRRTWTVLATAATRGAVVSPLLQLGIVAVGGLSLAAGRLTPGNLLAALQYAALGAGLGTVVSTLNQAVQVRAGSRRAAEVLAEPVRHHGHRPLPPGPGCLELRDVSVRSADGRWLLDRIDLRVPGGALLVVVGPSGAGKSLLAAVAGRLRDPDRGEVRLDGVPLPELTEAALHTAIGYGFERPVLVAETVGGAVGCGDDPVPLARAAAIHEFVERLPDRYDTPLVEVAMSGGERQRLGLARALRAGRLLVLDDATSSLDTVTEYRVIRALTDRSDRRTRIVVSHRVGTAARADLVAWIDAGRIRAVGPHAVLWADPDYRAVFQS</sequence>
<dbReference type="Gene3D" id="3.40.50.300">
    <property type="entry name" value="P-loop containing nucleotide triphosphate hydrolases"/>
    <property type="match status" value="1"/>
</dbReference>
<evidence type="ECO:0000313" key="11">
    <source>
        <dbReference type="Proteomes" id="UP000653076"/>
    </source>
</evidence>
<evidence type="ECO:0000256" key="1">
    <source>
        <dbReference type="ARBA" id="ARBA00004651"/>
    </source>
</evidence>
<dbReference type="InterPro" id="IPR011527">
    <property type="entry name" value="ABC1_TM_dom"/>
</dbReference>
<dbReference type="InterPro" id="IPR039421">
    <property type="entry name" value="Type_1_exporter"/>
</dbReference>
<dbReference type="SMART" id="SM00382">
    <property type="entry name" value="AAA"/>
    <property type="match status" value="1"/>
</dbReference>
<accession>A0ABQ4JI08</accession>
<dbReference type="InterPro" id="IPR027417">
    <property type="entry name" value="P-loop_NTPase"/>
</dbReference>
<dbReference type="InterPro" id="IPR017871">
    <property type="entry name" value="ABC_transporter-like_CS"/>
</dbReference>
<dbReference type="PROSITE" id="PS50929">
    <property type="entry name" value="ABC_TM1F"/>
    <property type="match status" value="1"/>
</dbReference>
<feature type="domain" description="ABC transporter" evidence="8">
    <location>
        <begin position="348"/>
        <end position="571"/>
    </location>
</feature>
<evidence type="ECO:0000256" key="2">
    <source>
        <dbReference type="ARBA" id="ARBA00022692"/>
    </source>
</evidence>
<keyword evidence="3" id="KW-0547">Nucleotide-binding</keyword>
<evidence type="ECO:0000256" key="4">
    <source>
        <dbReference type="ARBA" id="ARBA00022840"/>
    </source>
</evidence>
<dbReference type="InterPro" id="IPR003439">
    <property type="entry name" value="ABC_transporter-like_ATP-bd"/>
</dbReference>
<keyword evidence="4 10" id="KW-0067">ATP-binding</keyword>
<reference evidence="10 11" key="1">
    <citation type="submission" date="2021-01" db="EMBL/GenBank/DDBJ databases">
        <title>Whole genome shotgun sequence of Verrucosispora qiuiae NBRC 106684.</title>
        <authorList>
            <person name="Komaki H."/>
            <person name="Tamura T."/>
        </authorList>
    </citation>
    <scope>NUCLEOTIDE SEQUENCE [LARGE SCALE GENOMIC DNA]</scope>
    <source>
        <strain evidence="10 11">NBRC 106684</strain>
    </source>
</reference>
<gene>
    <name evidence="10" type="ORF">Vqi01_54000</name>
</gene>
<proteinExistence type="predicted"/>
<dbReference type="Pfam" id="PF00664">
    <property type="entry name" value="ABC_membrane"/>
    <property type="match status" value="1"/>
</dbReference>
<dbReference type="PROSITE" id="PS50893">
    <property type="entry name" value="ABC_TRANSPORTER_2"/>
    <property type="match status" value="1"/>
</dbReference>
<dbReference type="InterPro" id="IPR036640">
    <property type="entry name" value="ABC1_TM_sf"/>
</dbReference>
<evidence type="ECO:0000256" key="6">
    <source>
        <dbReference type="ARBA" id="ARBA00023136"/>
    </source>
</evidence>
<evidence type="ECO:0000256" key="7">
    <source>
        <dbReference type="SAM" id="Phobius"/>
    </source>
</evidence>
<dbReference type="EMBL" id="BOPC01000102">
    <property type="protein sequence ID" value="GIJ30238.1"/>
    <property type="molecule type" value="Genomic_DNA"/>
</dbReference>
<evidence type="ECO:0000313" key="10">
    <source>
        <dbReference type="EMBL" id="GIJ30238.1"/>
    </source>
</evidence>
<dbReference type="Pfam" id="PF00005">
    <property type="entry name" value="ABC_tran"/>
    <property type="match status" value="1"/>
</dbReference>
<keyword evidence="6 7" id="KW-0472">Membrane</keyword>
<dbReference type="Proteomes" id="UP000653076">
    <property type="component" value="Unassembled WGS sequence"/>
</dbReference>
<dbReference type="PANTHER" id="PTHR43394:SF1">
    <property type="entry name" value="ATP-BINDING CASSETTE SUB-FAMILY B MEMBER 10, MITOCHONDRIAL"/>
    <property type="match status" value="1"/>
</dbReference>
<dbReference type="SUPFAM" id="SSF90123">
    <property type="entry name" value="ABC transporter transmembrane region"/>
    <property type="match status" value="1"/>
</dbReference>
<keyword evidence="11" id="KW-1185">Reference proteome</keyword>
<dbReference type="PROSITE" id="PS00211">
    <property type="entry name" value="ABC_TRANSPORTER_1"/>
    <property type="match status" value="1"/>
</dbReference>
<evidence type="ECO:0000259" key="9">
    <source>
        <dbReference type="PROSITE" id="PS50929"/>
    </source>
</evidence>
<keyword evidence="2 7" id="KW-0812">Transmembrane</keyword>
<dbReference type="PANTHER" id="PTHR43394">
    <property type="entry name" value="ATP-DEPENDENT PERMEASE MDL1, MITOCHONDRIAL"/>
    <property type="match status" value="1"/>
</dbReference>
<feature type="transmembrane region" description="Helical" evidence="7">
    <location>
        <begin position="174"/>
        <end position="194"/>
    </location>
</feature>
<dbReference type="Gene3D" id="1.20.1560.10">
    <property type="entry name" value="ABC transporter type 1, transmembrane domain"/>
    <property type="match status" value="1"/>
</dbReference>
<evidence type="ECO:0000256" key="3">
    <source>
        <dbReference type="ARBA" id="ARBA00022741"/>
    </source>
</evidence>
<comment type="subcellular location">
    <subcellularLocation>
        <location evidence="1">Cell membrane</location>
        <topology evidence="1">Multi-pass membrane protein</topology>
    </subcellularLocation>
</comment>
<evidence type="ECO:0000256" key="5">
    <source>
        <dbReference type="ARBA" id="ARBA00022989"/>
    </source>
</evidence>
<keyword evidence="5 7" id="KW-1133">Transmembrane helix</keyword>
<dbReference type="InterPro" id="IPR003593">
    <property type="entry name" value="AAA+_ATPase"/>
</dbReference>
<dbReference type="GO" id="GO:0005524">
    <property type="term" value="F:ATP binding"/>
    <property type="evidence" value="ECO:0007669"/>
    <property type="project" value="UniProtKB-KW"/>
</dbReference>
<feature type="transmembrane region" description="Helical" evidence="7">
    <location>
        <begin position="147"/>
        <end position="168"/>
    </location>
</feature>
<evidence type="ECO:0000259" key="8">
    <source>
        <dbReference type="PROSITE" id="PS50893"/>
    </source>
</evidence>
<dbReference type="SUPFAM" id="SSF52540">
    <property type="entry name" value="P-loop containing nucleoside triphosphate hydrolases"/>
    <property type="match status" value="1"/>
</dbReference>
<protein>
    <submittedName>
        <fullName evidence="10">ABC transporter ATP-binding protein</fullName>
    </submittedName>
</protein>
<feature type="domain" description="ABC transmembrane type-1" evidence="9">
    <location>
        <begin position="44"/>
        <end position="317"/>
    </location>
</feature>
<comment type="caution">
    <text evidence="10">The sequence shown here is derived from an EMBL/GenBank/DDBJ whole genome shotgun (WGS) entry which is preliminary data.</text>
</comment>